<gene>
    <name evidence="2" type="ORF">METZ01_LOCUS114158</name>
</gene>
<sequence length="298" mass="30787">MHRLLLAACGLVALLPACTAAGTSAEGVRTVVVLSADQATQIVVPAGFGEAPTTTSTSVAPESTVPEAAASSAAVPESTVPESTVPEAAASSAAASSEEATESETTVPASSVAQAGEASDEVTSPEPVSDDVPTTTSTTSTSTVAPVKETIPLAEEDINPGLKLMGALDDFNTCLAAEGYQWIGFPNADLGANDPVNQPGYLEALQFCNSRTGIANAYQDFQTSRSDMAPDEIRQANEDFIELADCLRTRGWEIGELRPDENGLLSPGDQFSSADGDIDTDEIRDCISEIGLERAGEE</sequence>
<dbReference type="AlphaFoldDB" id="A0A381X9A0"/>
<reference evidence="2" key="1">
    <citation type="submission" date="2018-05" db="EMBL/GenBank/DDBJ databases">
        <authorList>
            <person name="Lanie J.A."/>
            <person name="Ng W.-L."/>
            <person name="Kazmierczak K.M."/>
            <person name="Andrzejewski T.M."/>
            <person name="Davidsen T.M."/>
            <person name="Wayne K.J."/>
            <person name="Tettelin H."/>
            <person name="Glass J.I."/>
            <person name="Rusch D."/>
            <person name="Podicherti R."/>
            <person name="Tsui H.-C.T."/>
            <person name="Winkler M.E."/>
        </authorList>
    </citation>
    <scope>NUCLEOTIDE SEQUENCE</scope>
</reference>
<organism evidence="2">
    <name type="scientific">marine metagenome</name>
    <dbReference type="NCBI Taxonomy" id="408172"/>
    <lineage>
        <taxon>unclassified sequences</taxon>
        <taxon>metagenomes</taxon>
        <taxon>ecological metagenomes</taxon>
    </lineage>
</organism>
<evidence type="ECO:0000313" key="2">
    <source>
        <dbReference type="EMBL" id="SVA61304.1"/>
    </source>
</evidence>
<evidence type="ECO:0000256" key="1">
    <source>
        <dbReference type="SAM" id="MobiDB-lite"/>
    </source>
</evidence>
<feature type="region of interest" description="Disordered" evidence="1">
    <location>
        <begin position="48"/>
        <end position="148"/>
    </location>
</feature>
<accession>A0A381X9A0</accession>
<name>A0A381X9A0_9ZZZZ</name>
<feature type="compositionally biased region" description="Low complexity" evidence="1">
    <location>
        <begin position="59"/>
        <end position="112"/>
    </location>
</feature>
<proteinExistence type="predicted"/>
<feature type="compositionally biased region" description="Low complexity" evidence="1">
    <location>
        <begin position="134"/>
        <end position="143"/>
    </location>
</feature>
<protein>
    <submittedName>
        <fullName evidence="2">Uncharacterized protein</fullName>
    </submittedName>
</protein>
<dbReference type="EMBL" id="UINC01014360">
    <property type="protein sequence ID" value="SVA61304.1"/>
    <property type="molecule type" value="Genomic_DNA"/>
</dbReference>